<dbReference type="EMBL" id="AVPK01000009">
    <property type="protein sequence ID" value="KGN36663.1"/>
    <property type="molecule type" value="Genomic_DNA"/>
</dbReference>
<comment type="caution">
    <text evidence="2">The sequence shown here is derived from an EMBL/GenBank/DDBJ whole genome shotgun (WGS) entry which is preliminary data.</text>
</comment>
<reference evidence="2 3" key="1">
    <citation type="submission" date="2013-08" db="EMBL/GenBank/DDBJ databases">
        <title>The genome sequence of Knoellia subterranea.</title>
        <authorList>
            <person name="Zhu W."/>
            <person name="Wang G."/>
        </authorList>
    </citation>
    <scope>NUCLEOTIDE SEQUENCE [LARGE SCALE GENOMIC DNA]</scope>
    <source>
        <strain evidence="2 3">KCTC 19937</strain>
    </source>
</reference>
<protein>
    <recommendedName>
        <fullName evidence="4">Heparin-binding hemagglutinin</fullName>
    </recommendedName>
</protein>
<proteinExistence type="predicted"/>
<evidence type="ECO:0000313" key="3">
    <source>
        <dbReference type="Proteomes" id="UP000030011"/>
    </source>
</evidence>
<accession>A0A0A0JHR4</accession>
<gene>
    <name evidence="2" type="ORF">N803_03755</name>
</gene>
<feature type="compositionally biased region" description="Basic residues" evidence="1">
    <location>
        <begin position="237"/>
        <end position="247"/>
    </location>
</feature>
<feature type="compositionally biased region" description="Low complexity" evidence="1">
    <location>
        <begin position="203"/>
        <end position="236"/>
    </location>
</feature>
<dbReference type="AlphaFoldDB" id="A0A0A0JHR4"/>
<dbReference type="RefSeq" id="WP_245617287.1">
    <property type="nucleotide sequence ID" value="NZ_AVPK01000009.1"/>
</dbReference>
<evidence type="ECO:0008006" key="4">
    <source>
        <dbReference type="Google" id="ProtNLM"/>
    </source>
</evidence>
<evidence type="ECO:0000313" key="2">
    <source>
        <dbReference type="EMBL" id="KGN36663.1"/>
    </source>
</evidence>
<organism evidence="2 3">
    <name type="scientific">Knoellia subterranea KCTC 19937</name>
    <dbReference type="NCBI Taxonomy" id="1385521"/>
    <lineage>
        <taxon>Bacteria</taxon>
        <taxon>Bacillati</taxon>
        <taxon>Actinomycetota</taxon>
        <taxon>Actinomycetes</taxon>
        <taxon>Micrococcales</taxon>
        <taxon>Intrasporangiaceae</taxon>
        <taxon>Knoellia</taxon>
    </lineage>
</organism>
<evidence type="ECO:0000256" key="1">
    <source>
        <dbReference type="SAM" id="MobiDB-lite"/>
    </source>
</evidence>
<dbReference type="STRING" id="1385521.N803_03755"/>
<dbReference type="Proteomes" id="UP000030011">
    <property type="component" value="Unassembled WGS sequence"/>
</dbReference>
<name>A0A0A0JHR4_9MICO</name>
<sequence length="247" mass="25771">MATKTATQTPATPFFAVVGATDLAVERAREARTTADKAVADARARADKAVADARVRADKTVADVRTELAPAAVQKRAEIVLDDIKALPTKALNEGVARVDAVTKSYEGLATRGEKLVTRIKNQKATKDLVEQAETTISLGKGAVTTARKAVLDVRSSALATFTTGRKEAVKVAETLVDTVEDTTEVAATEVKAAAKRTRTAAKRTTTTATNAAKRTTTSAKATTTSARKTAATSTKATKKAAAKVGD</sequence>
<feature type="region of interest" description="Disordered" evidence="1">
    <location>
        <begin position="197"/>
        <end position="247"/>
    </location>
</feature>
<dbReference type="eggNOG" id="ENOG50336YA">
    <property type="taxonomic scope" value="Bacteria"/>
</dbReference>
<keyword evidence="3" id="KW-1185">Reference proteome</keyword>